<reference evidence="6 7" key="1">
    <citation type="submission" date="2017-11" db="EMBL/GenBank/DDBJ databases">
        <title>Genomic Encyclopedia of Archaeal and Bacterial Type Strains, Phase II (KMG-II): From Individual Species to Whole Genera.</title>
        <authorList>
            <person name="Goeker M."/>
        </authorList>
    </citation>
    <scope>NUCLEOTIDE SEQUENCE [LARGE SCALE GENOMIC DNA]</scope>
    <source>
        <strain evidence="6 7">DSM 25625</strain>
    </source>
</reference>
<dbReference type="Proteomes" id="UP000230161">
    <property type="component" value="Unassembled WGS sequence"/>
</dbReference>
<dbReference type="SMART" id="SM00345">
    <property type="entry name" value="HTH_GNTR"/>
    <property type="match status" value="1"/>
</dbReference>
<dbReference type="PRINTS" id="PR00035">
    <property type="entry name" value="HTHGNTR"/>
</dbReference>
<dbReference type="SUPFAM" id="SSF46785">
    <property type="entry name" value="Winged helix' DNA-binding domain"/>
    <property type="match status" value="1"/>
</dbReference>
<proteinExistence type="predicted"/>
<dbReference type="InterPro" id="IPR008920">
    <property type="entry name" value="TF_FadR/GntR_C"/>
</dbReference>
<dbReference type="Pfam" id="PF07729">
    <property type="entry name" value="FCD"/>
    <property type="match status" value="1"/>
</dbReference>
<name>A0A2M9C4I6_9MICO</name>
<dbReference type="SUPFAM" id="SSF48008">
    <property type="entry name" value="GntR ligand-binding domain-like"/>
    <property type="match status" value="1"/>
</dbReference>
<feature type="domain" description="HTH gntR-type" evidence="5">
    <location>
        <begin position="8"/>
        <end position="76"/>
    </location>
</feature>
<dbReference type="InterPro" id="IPR011711">
    <property type="entry name" value="GntR_C"/>
</dbReference>
<evidence type="ECO:0000256" key="2">
    <source>
        <dbReference type="ARBA" id="ARBA00023125"/>
    </source>
</evidence>
<dbReference type="PROSITE" id="PS50949">
    <property type="entry name" value="HTH_GNTR"/>
    <property type="match status" value="1"/>
</dbReference>
<sequence>MNDVTPPLSQTDVVVHGIKDMITSGKLGPGARLPVEKDLATQLGVSRGSLREGVRALCIMGVLETRQGDGSYVTSLDASLLLAPMAFLVDMQTPEGTLQLQSVRRVLESEAASRAAGSMSDEQLAEAEAVLSGVEAIVLADEPTDHLAVMEADIAFHRVIARGAGNPALEALIEALASRTVRARLWRAINEEGVERATHAEHRAILRALTARDADGARLRMATHLLAVEDFLATQPKPGDEASGAQAGTATEAQ</sequence>
<dbReference type="InterPro" id="IPR036390">
    <property type="entry name" value="WH_DNA-bd_sf"/>
</dbReference>
<dbReference type="Gene3D" id="1.10.10.10">
    <property type="entry name" value="Winged helix-like DNA-binding domain superfamily/Winged helix DNA-binding domain"/>
    <property type="match status" value="1"/>
</dbReference>
<keyword evidence="3" id="KW-0804">Transcription</keyword>
<organism evidence="6 7">
    <name type="scientific">Compostimonas suwonensis</name>
    <dbReference type="NCBI Taxonomy" id="1048394"/>
    <lineage>
        <taxon>Bacteria</taxon>
        <taxon>Bacillati</taxon>
        <taxon>Actinomycetota</taxon>
        <taxon>Actinomycetes</taxon>
        <taxon>Micrococcales</taxon>
        <taxon>Microbacteriaceae</taxon>
        <taxon>Compostimonas</taxon>
    </lineage>
</organism>
<dbReference type="Gene3D" id="1.20.120.530">
    <property type="entry name" value="GntR ligand-binding domain-like"/>
    <property type="match status" value="1"/>
</dbReference>
<evidence type="ECO:0000256" key="4">
    <source>
        <dbReference type="SAM" id="MobiDB-lite"/>
    </source>
</evidence>
<dbReference type="PANTHER" id="PTHR43537">
    <property type="entry name" value="TRANSCRIPTIONAL REGULATOR, GNTR FAMILY"/>
    <property type="match status" value="1"/>
</dbReference>
<dbReference type="SMART" id="SM00895">
    <property type="entry name" value="FCD"/>
    <property type="match status" value="1"/>
</dbReference>
<dbReference type="GO" id="GO:0003677">
    <property type="term" value="F:DNA binding"/>
    <property type="evidence" value="ECO:0007669"/>
    <property type="project" value="UniProtKB-KW"/>
</dbReference>
<protein>
    <submittedName>
        <fullName evidence="6">DNA-binding FadR family transcriptional regulator</fullName>
    </submittedName>
</protein>
<evidence type="ECO:0000313" key="6">
    <source>
        <dbReference type="EMBL" id="PJJ65377.1"/>
    </source>
</evidence>
<keyword evidence="7" id="KW-1185">Reference proteome</keyword>
<dbReference type="Pfam" id="PF00392">
    <property type="entry name" value="GntR"/>
    <property type="match status" value="1"/>
</dbReference>
<dbReference type="AlphaFoldDB" id="A0A2M9C4I6"/>
<keyword evidence="2 6" id="KW-0238">DNA-binding</keyword>
<dbReference type="EMBL" id="PGFB01000001">
    <property type="protein sequence ID" value="PJJ65377.1"/>
    <property type="molecule type" value="Genomic_DNA"/>
</dbReference>
<dbReference type="InterPro" id="IPR036388">
    <property type="entry name" value="WH-like_DNA-bd_sf"/>
</dbReference>
<keyword evidence="1" id="KW-0805">Transcription regulation</keyword>
<dbReference type="CDD" id="cd07377">
    <property type="entry name" value="WHTH_GntR"/>
    <property type="match status" value="1"/>
</dbReference>
<gene>
    <name evidence="6" type="ORF">CLV54_0410</name>
</gene>
<dbReference type="GO" id="GO:0003700">
    <property type="term" value="F:DNA-binding transcription factor activity"/>
    <property type="evidence" value="ECO:0007669"/>
    <property type="project" value="InterPro"/>
</dbReference>
<accession>A0A2M9C4I6</accession>
<dbReference type="PANTHER" id="PTHR43537:SF5">
    <property type="entry name" value="UXU OPERON TRANSCRIPTIONAL REGULATOR"/>
    <property type="match status" value="1"/>
</dbReference>
<evidence type="ECO:0000313" key="7">
    <source>
        <dbReference type="Proteomes" id="UP000230161"/>
    </source>
</evidence>
<evidence type="ECO:0000256" key="3">
    <source>
        <dbReference type="ARBA" id="ARBA00023163"/>
    </source>
</evidence>
<feature type="region of interest" description="Disordered" evidence="4">
    <location>
        <begin position="235"/>
        <end position="254"/>
    </location>
</feature>
<comment type="caution">
    <text evidence="6">The sequence shown here is derived from an EMBL/GenBank/DDBJ whole genome shotgun (WGS) entry which is preliminary data.</text>
</comment>
<evidence type="ECO:0000259" key="5">
    <source>
        <dbReference type="PROSITE" id="PS50949"/>
    </source>
</evidence>
<evidence type="ECO:0000256" key="1">
    <source>
        <dbReference type="ARBA" id="ARBA00023015"/>
    </source>
</evidence>
<dbReference type="InterPro" id="IPR000524">
    <property type="entry name" value="Tscrpt_reg_HTH_GntR"/>
</dbReference>